<name>A0A381X4B2_9ZZZZ</name>
<dbReference type="PANTHER" id="PTHR30290:SF9">
    <property type="entry name" value="OLIGOPEPTIDE-BINDING PROTEIN APPA"/>
    <property type="match status" value="1"/>
</dbReference>
<keyword evidence="2" id="KW-0813">Transport</keyword>
<dbReference type="InterPro" id="IPR039424">
    <property type="entry name" value="SBP_5"/>
</dbReference>
<dbReference type="EMBL" id="UINC01013869">
    <property type="protein sequence ID" value="SVA59595.1"/>
    <property type="molecule type" value="Genomic_DNA"/>
</dbReference>
<gene>
    <name evidence="5" type="ORF">METZ01_LOCUS112449</name>
</gene>
<dbReference type="GO" id="GO:0015833">
    <property type="term" value="P:peptide transport"/>
    <property type="evidence" value="ECO:0007669"/>
    <property type="project" value="TreeGrafter"/>
</dbReference>
<dbReference type="CDD" id="cd00995">
    <property type="entry name" value="PBP2_NikA_DppA_OppA_like"/>
    <property type="match status" value="1"/>
</dbReference>
<keyword evidence="3" id="KW-0732">Signal</keyword>
<sequence>MYQWLRNKKAVFYAPLLLVMLFTVACGSSAEPVVVEKEVVKEVIKEVPVIKEIIKEVPKEVIVEKEVVKEVEKQVVVARPTAAPAPTGTEGKMGGTLNIGSTYTVENLDPHKGGGWNYCEICYGSVTESLVRLFEEEGAEYGSLIPHPYLLESWTMLDPVTYDLKLHEGVKFHNVPPVNGREMVADDVVWSFEHMRQPDPLYVYRTLHGPLESLEATDKYTVRMALNSPAFAIMRFMGLSDGSQIIPREVEEAPNFDADSTVIGTGPFIMKKWVPGTSIHAERNPDYRREGRPYLDEVNNLIVPDAAARMAAFRSDRIQLLDMEWGQAQTIYDDPKWITNRYPGSRQRGIGFQHRRPPFNDIRMRQAVQAALNLQDFVDILDDGEGKINTGYWWSMENIALDQSYVPKQDLTKARRLIKEAGYDPEMGVEAVTVCRSGDPYQCRIQEIVQDQLAEVGIKTSIVAMESGSWRTRTFTQYDFDIYSYSAPAHEIPERFHNLYVYGPSSSNSIGSANAELDAAMELAGASATQEEYEERWKAYQKIFMEQVPYVFLDTPFQYTAQQPYLRGYRNSVAGYNRFQWIADFWFDK</sequence>
<evidence type="ECO:0000256" key="1">
    <source>
        <dbReference type="ARBA" id="ARBA00005695"/>
    </source>
</evidence>
<evidence type="ECO:0000256" key="2">
    <source>
        <dbReference type="ARBA" id="ARBA00022448"/>
    </source>
</evidence>
<comment type="similarity">
    <text evidence="1">Belongs to the bacterial solute-binding protein 5 family.</text>
</comment>
<protein>
    <recommendedName>
        <fullName evidence="4">Solute-binding protein family 5 domain-containing protein</fullName>
    </recommendedName>
</protein>
<accession>A0A381X4B2</accession>
<dbReference type="InterPro" id="IPR030678">
    <property type="entry name" value="Peptide/Ni-bd"/>
</dbReference>
<dbReference type="PANTHER" id="PTHR30290">
    <property type="entry name" value="PERIPLASMIC BINDING COMPONENT OF ABC TRANSPORTER"/>
    <property type="match status" value="1"/>
</dbReference>
<evidence type="ECO:0000313" key="5">
    <source>
        <dbReference type="EMBL" id="SVA59595.1"/>
    </source>
</evidence>
<dbReference type="GO" id="GO:0042597">
    <property type="term" value="C:periplasmic space"/>
    <property type="evidence" value="ECO:0007669"/>
    <property type="project" value="UniProtKB-ARBA"/>
</dbReference>
<dbReference type="PROSITE" id="PS51257">
    <property type="entry name" value="PROKAR_LIPOPROTEIN"/>
    <property type="match status" value="1"/>
</dbReference>
<dbReference type="InterPro" id="IPR000914">
    <property type="entry name" value="SBP_5_dom"/>
</dbReference>
<dbReference type="Gene3D" id="3.10.105.10">
    <property type="entry name" value="Dipeptide-binding Protein, Domain 3"/>
    <property type="match status" value="1"/>
</dbReference>
<dbReference type="SUPFAM" id="SSF53850">
    <property type="entry name" value="Periplasmic binding protein-like II"/>
    <property type="match status" value="1"/>
</dbReference>
<dbReference type="PIRSF" id="PIRSF002741">
    <property type="entry name" value="MppA"/>
    <property type="match status" value="1"/>
</dbReference>
<dbReference type="Pfam" id="PF00496">
    <property type="entry name" value="SBP_bac_5"/>
    <property type="match status" value="1"/>
</dbReference>
<organism evidence="5">
    <name type="scientific">marine metagenome</name>
    <dbReference type="NCBI Taxonomy" id="408172"/>
    <lineage>
        <taxon>unclassified sequences</taxon>
        <taxon>metagenomes</taxon>
        <taxon>ecological metagenomes</taxon>
    </lineage>
</organism>
<evidence type="ECO:0000259" key="4">
    <source>
        <dbReference type="Pfam" id="PF00496"/>
    </source>
</evidence>
<dbReference type="Gene3D" id="3.40.190.10">
    <property type="entry name" value="Periplasmic binding protein-like II"/>
    <property type="match status" value="1"/>
</dbReference>
<feature type="domain" description="Solute-binding protein family 5" evidence="4">
    <location>
        <begin position="146"/>
        <end position="486"/>
    </location>
</feature>
<evidence type="ECO:0000256" key="3">
    <source>
        <dbReference type="ARBA" id="ARBA00022729"/>
    </source>
</evidence>
<dbReference type="GO" id="GO:1904680">
    <property type="term" value="F:peptide transmembrane transporter activity"/>
    <property type="evidence" value="ECO:0007669"/>
    <property type="project" value="TreeGrafter"/>
</dbReference>
<reference evidence="5" key="1">
    <citation type="submission" date="2018-05" db="EMBL/GenBank/DDBJ databases">
        <authorList>
            <person name="Lanie J.A."/>
            <person name="Ng W.-L."/>
            <person name="Kazmierczak K.M."/>
            <person name="Andrzejewski T.M."/>
            <person name="Davidsen T.M."/>
            <person name="Wayne K.J."/>
            <person name="Tettelin H."/>
            <person name="Glass J.I."/>
            <person name="Rusch D."/>
            <person name="Podicherti R."/>
            <person name="Tsui H.-C.T."/>
            <person name="Winkler M.E."/>
        </authorList>
    </citation>
    <scope>NUCLEOTIDE SEQUENCE</scope>
</reference>
<dbReference type="GO" id="GO:0043190">
    <property type="term" value="C:ATP-binding cassette (ABC) transporter complex"/>
    <property type="evidence" value="ECO:0007669"/>
    <property type="project" value="InterPro"/>
</dbReference>
<proteinExistence type="inferred from homology"/>
<dbReference type="AlphaFoldDB" id="A0A381X4B2"/>